<dbReference type="SUPFAM" id="SSF53738">
    <property type="entry name" value="Phosphoglucomutase, first 3 domains"/>
    <property type="match status" value="3"/>
</dbReference>
<feature type="binding site" description="via phosphate group" evidence="6">
    <location>
        <position position="105"/>
    </location>
    <ligand>
        <name>Mg(2+)</name>
        <dbReference type="ChEBI" id="CHEBI:18420"/>
    </ligand>
</feature>
<dbReference type="InterPro" id="IPR005843">
    <property type="entry name" value="A-D-PHexomutase_C"/>
</dbReference>
<evidence type="ECO:0000256" key="2">
    <source>
        <dbReference type="ARBA" id="ARBA00022553"/>
    </source>
</evidence>
<feature type="domain" description="Alpha-D-phosphohexomutase alpha/beta/alpha" evidence="10">
    <location>
        <begin position="3"/>
        <end position="138"/>
    </location>
</feature>
<comment type="catalytic activity">
    <reaction evidence="6 8">
        <text>alpha-D-glucosamine 1-phosphate = D-glucosamine 6-phosphate</text>
        <dbReference type="Rhea" id="RHEA:23424"/>
        <dbReference type="ChEBI" id="CHEBI:58516"/>
        <dbReference type="ChEBI" id="CHEBI:58725"/>
        <dbReference type="EC" id="5.4.2.10"/>
    </reaction>
</comment>
<dbReference type="EMBL" id="CP002456">
    <property type="protein sequence ID" value="ADU91183.1"/>
    <property type="molecule type" value="Genomic_DNA"/>
</dbReference>
<gene>
    <name evidence="6" type="primary">glmM</name>
    <name evidence="13" type="ordered locus">TEQUI_0231</name>
</gene>
<evidence type="ECO:0000259" key="11">
    <source>
        <dbReference type="Pfam" id="PF02879"/>
    </source>
</evidence>
<dbReference type="NCBIfam" id="TIGR01455">
    <property type="entry name" value="glmM"/>
    <property type="match status" value="1"/>
</dbReference>
<feature type="binding site" evidence="6">
    <location>
        <position position="248"/>
    </location>
    <ligand>
        <name>Mg(2+)</name>
        <dbReference type="ChEBI" id="CHEBI:18420"/>
    </ligand>
</feature>
<dbReference type="GO" id="GO:0006048">
    <property type="term" value="P:UDP-N-acetylglucosamine biosynthetic process"/>
    <property type="evidence" value="ECO:0007669"/>
    <property type="project" value="TreeGrafter"/>
</dbReference>
<comment type="cofactor">
    <cofactor evidence="6">
        <name>Mg(2+)</name>
        <dbReference type="ChEBI" id="CHEBI:18420"/>
    </cofactor>
    <text evidence="6">Binds 1 Mg(2+) ion per subunit.</text>
</comment>
<feature type="binding site" evidence="6">
    <location>
        <position position="246"/>
    </location>
    <ligand>
        <name>Mg(2+)</name>
        <dbReference type="ChEBI" id="CHEBI:18420"/>
    </ligand>
</feature>
<reference evidence="13 14" key="1">
    <citation type="journal article" date="2011" name="J. Bacteriol.">
        <title>Genome sequence of Taylorella equigenitalis MCE9, the causative agent of contagious equine metritis.</title>
        <authorList>
            <person name="Hebert L."/>
            <person name="Moumen B."/>
            <person name="Duquesne F."/>
            <person name="Breuil M.F."/>
            <person name="Laugier C."/>
            <person name="Batto J.M."/>
            <person name="Renault P."/>
            <person name="Petry S."/>
        </authorList>
    </citation>
    <scope>NUCLEOTIDE SEQUENCE [LARGE SCALE GENOMIC DNA]</scope>
    <source>
        <strain evidence="13 14">MCE9</strain>
    </source>
</reference>
<evidence type="ECO:0000259" key="12">
    <source>
        <dbReference type="Pfam" id="PF02880"/>
    </source>
</evidence>
<dbReference type="EC" id="5.4.2.10" evidence="6 8"/>
<evidence type="ECO:0000313" key="14">
    <source>
        <dbReference type="Proteomes" id="UP000007472"/>
    </source>
</evidence>
<dbReference type="Pfam" id="PF02878">
    <property type="entry name" value="PGM_PMM_I"/>
    <property type="match status" value="1"/>
</dbReference>
<dbReference type="FunFam" id="3.40.120.10:FF:000001">
    <property type="entry name" value="Phosphoglucosamine mutase"/>
    <property type="match status" value="1"/>
</dbReference>
<evidence type="ECO:0000256" key="3">
    <source>
        <dbReference type="ARBA" id="ARBA00022723"/>
    </source>
</evidence>
<keyword evidence="3 6" id="KW-0479">Metal-binding</keyword>
<dbReference type="Pfam" id="PF02880">
    <property type="entry name" value="PGM_PMM_III"/>
    <property type="match status" value="1"/>
</dbReference>
<evidence type="ECO:0000256" key="1">
    <source>
        <dbReference type="ARBA" id="ARBA00010231"/>
    </source>
</evidence>
<evidence type="ECO:0000313" key="13">
    <source>
        <dbReference type="EMBL" id="ADU91183.1"/>
    </source>
</evidence>
<feature type="domain" description="Alpha-D-phosphohexomutase alpha/beta/alpha" evidence="11">
    <location>
        <begin position="160"/>
        <end position="257"/>
    </location>
</feature>
<dbReference type="KEGG" id="teq:TEQUI_0231"/>
<dbReference type="PANTHER" id="PTHR42946">
    <property type="entry name" value="PHOSPHOHEXOSE MUTASE"/>
    <property type="match status" value="1"/>
</dbReference>
<dbReference type="AlphaFoldDB" id="A0A654KFH0"/>
<dbReference type="Gene3D" id="3.30.310.50">
    <property type="entry name" value="Alpha-D-phosphohexomutase, C-terminal domain"/>
    <property type="match status" value="1"/>
</dbReference>
<dbReference type="PROSITE" id="PS00710">
    <property type="entry name" value="PGM_PMM"/>
    <property type="match status" value="1"/>
</dbReference>
<keyword evidence="4 6" id="KW-0460">Magnesium</keyword>
<feature type="domain" description="Alpha-D-phosphohexomutase C-terminal" evidence="9">
    <location>
        <begin position="384"/>
        <end position="450"/>
    </location>
</feature>
<keyword evidence="5 6" id="KW-0413">Isomerase</keyword>
<accession>A0A654KFH0</accession>
<dbReference type="GO" id="GO:0005829">
    <property type="term" value="C:cytosol"/>
    <property type="evidence" value="ECO:0007669"/>
    <property type="project" value="TreeGrafter"/>
</dbReference>
<evidence type="ECO:0000256" key="4">
    <source>
        <dbReference type="ARBA" id="ARBA00022842"/>
    </source>
</evidence>
<evidence type="ECO:0000256" key="8">
    <source>
        <dbReference type="RuleBase" id="RU004327"/>
    </source>
</evidence>
<dbReference type="GO" id="GO:0004615">
    <property type="term" value="F:phosphomannomutase activity"/>
    <property type="evidence" value="ECO:0007669"/>
    <property type="project" value="TreeGrafter"/>
</dbReference>
<evidence type="ECO:0000256" key="7">
    <source>
        <dbReference type="RuleBase" id="RU004326"/>
    </source>
</evidence>
<dbReference type="Pfam" id="PF02879">
    <property type="entry name" value="PGM_PMM_II"/>
    <property type="match status" value="1"/>
</dbReference>
<sequence>MSRKYFGTDGVRGEVGGDTINAEFALRLGYAAGKVLTREHKNSNRPTVLIGKDTRVSGYMLESALEAGLSAAGIDVLLAGPIPTPAVAYLTKAFRLDAGIVISASHNPYYDNGIKFFSGEGTKLPDEVELQIENLIDEPLGCVGSDDIGKARRISDASGRYIEFCKSTFAGDLNLRGLKIVVDAAHGAAYRIATPVFQELGAEVISIGDDPNGFNINDGMGALYPESIAQEVLKNNADYGIALDGDADRIVMCDNDGTIYNGDQLLYAIVKDRLSRYERLGRNQLYALDGVVGTLMTNYGLEKRLNELGIPLKRSKVGDRYVMQDLLDKGWKLGGESSGHILCLDQHTTGDGIISALQVLRGTVRNNSSLKDWLSDLNMYPQAMISVPCEKGFNWENCRPLVAKVDEIKAQLGSRGRVLIRPSGTEPKLRLMVEAEDEKVAQSAVDELAAIDLSISN</sequence>
<evidence type="ECO:0000259" key="10">
    <source>
        <dbReference type="Pfam" id="PF02878"/>
    </source>
</evidence>
<dbReference type="InterPro" id="IPR036900">
    <property type="entry name" value="A-D-PHexomutase_C_sf"/>
</dbReference>
<dbReference type="InterPro" id="IPR016066">
    <property type="entry name" value="A-D-PHexomutase_CS"/>
</dbReference>
<dbReference type="GO" id="GO:0005975">
    <property type="term" value="P:carbohydrate metabolic process"/>
    <property type="evidence" value="ECO:0007669"/>
    <property type="project" value="InterPro"/>
</dbReference>
<dbReference type="SUPFAM" id="SSF55957">
    <property type="entry name" value="Phosphoglucomutase, C-terminal domain"/>
    <property type="match status" value="1"/>
</dbReference>
<evidence type="ECO:0000259" key="9">
    <source>
        <dbReference type="Pfam" id="PF00408"/>
    </source>
</evidence>
<dbReference type="PANTHER" id="PTHR42946:SF1">
    <property type="entry name" value="PHOSPHOGLUCOMUTASE (ALPHA-D-GLUCOSE-1,6-BISPHOSPHATE-DEPENDENT)"/>
    <property type="match status" value="1"/>
</dbReference>
<comment type="similarity">
    <text evidence="1 6 7">Belongs to the phosphohexose mutase family.</text>
</comment>
<keyword evidence="2 6" id="KW-0597">Phosphoprotein</keyword>
<dbReference type="InterPro" id="IPR050060">
    <property type="entry name" value="Phosphoglucosamine_mutase"/>
</dbReference>
<dbReference type="PRINTS" id="PR00509">
    <property type="entry name" value="PGMPMM"/>
</dbReference>
<dbReference type="Gene3D" id="3.40.120.10">
    <property type="entry name" value="Alpha-D-Glucose-1,6-Bisphosphate, subunit A, domain 3"/>
    <property type="match status" value="3"/>
</dbReference>
<comment type="function">
    <text evidence="6 8">Catalyzes the conversion of glucosamine-6-phosphate to glucosamine-1-phosphate.</text>
</comment>
<dbReference type="InterPro" id="IPR005841">
    <property type="entry name" value="Alpha-D-phosphohexomutase_SF"/>
</dbReference>
<dbReference type="HAMAP" id="MF_01554_B">
    <property type="entry name" value="GlmM_B"/>
    <property type="match status" value="1"/>
</dbReference>
<evidence type="ECO:0000256" key="5">
    <source>
        <dbReference type="ARBA" id="ARBA00023235"/>
    </source>
</evidence>
<dbReference type="InterPro" id="IPR005844">
    <property type="entry name" value="A-D-PHexomutase_a/b/a-I"/>
</dbReference>
<dbReference type="GO" id="GO:0008966">
    <property type="term" value="F:phosphoglucosamine mutase activity"/>
    <property type="evidence" value="ECO:0007669"/>
    <property type="project" value="UniProtKB-UniRule"/>
</dbReference>
<organism evidence="13 14">
    <name type="scientific">Taylorella equigenitalis (strain MCE9)</name>
    <dbReference type="NCBI Taxonomy" id="937774"/>
    <lineage>
        <taxon>Bacteria</taxon>
        <taxon>Pseudomonadati</taxon>
        <taxon>Pseudomonadota</taxon>
        <taxon>Betaproteobacteria</taxon>
        <taxon>Burkholderiales</taxon>
        <taxon>Alcaligenaceae</taxon>
        <taxon>Taylorella</taxon>
    </lineage>
</organism>
<dbReference type="GO" id="GO:0009252">
    <property type="term" value="P:peptidoglycan biosynthetic process"/>
    <property type="evidence" value="ECO:0007669"/>
    <property type="project" value="TreeGrafter"/>
</dbReference>
<feature type="modified residue" description="Phosphoserine" evidence="6">
    <location>
        <position position="105"/>
    </location>
</feature>
<dbReference type="GO" id="GO:0000287">
    <property type="term" value="F:magnesium ion binding"/>
    <property type="evidence" value="ECO:0007669"/>
    <property type="project" value="UniProtKB-UniRule"/>
</dbReference>
<dbReference type="InterPro" id="IPR005846">
    <property type="entry name" value="A-D-PHexomutase_a/b/a-III"/>
</dbReference>
<feature type="active site" description="Phosphoserine intermediate" evidence="6">
    <location>
        <position position="105"/>
    </location>
</feature>
<proteinExistence type="inferred from homology"/>
<evidence type="ECO:0000256" key="6">
    <source>
        <dbReference type="HAMAP-Rule" id="MF_01554"/>
    </source>
</evidence>
<feature type="domain" description="Alpha-D-phosphohexomutase alpha/beta/alpha" evidence="12">
    <location>
        <begin position="261"/>
        <end position="376"/>
    </location>
</feature>
<dbReference type="InterPro" id="IPR016055">
    <property type="entry name" value="A-D-PHexomutase_a/b/a-I/II/III"/>
</dbReference>
<dbReference type="Proteomes" id="UP000007472">
    <property type="component" value="Chromosome"/>
</dbReference>
<dbReference type="Pfam" id="PF00408">
    <property type="entry name" value="PGM_PMM_IV"/>
    <property type="match status" value="1"/>
</dbReference>
<dbReference type="InterPro" id="IPR005845">
    <property type="entry name" value="A-D-PHexomutase_a/b/a-II"/>
</dbReference>
<feature type="binding site" evidence="6">
    <location>
        <position position="244"/>
    </location>
    <ligand>
        <name>Mg(2+)</name>
        <dbReference type="ChEBI" id="CHEBI:18420"/>
    </ligand>
</feature>
<name>A0A654KFH0_TAYEM</name>
<dbReference type="FunFam" id="3.40.120.10:FF:000003">
    <property type="entry name" value="Phosphoglucosamine mutase"/>
    <property type="match status" value="1"/>
</dbReference>
<protein>
    <recommendedName>
        <fullName evidence="6 8">Phosphoglucosamine mutase</fullName>
        <ecNumber evidence="6 8">5.4.2.10</ecNumber>
    </recommendedName>
</protein>
<dbReference type="CDD" id="cd05802">
    <property type="entry name" value="GlmM"/>
    <property type="match status" value="1"/>
</dbReference>
<dbReference type="NCBIfam" id="NF008139">
    <property type="entry name" value="PRK10887.1"/>
    <property type="match status" value="1"/>
</dbReference>
<comment type="PTM">
    <text evidence="6">Activated by phosphorylation.</text>
</comment>
<dbReference type="InterPro" id="IPR006352">
    <property type="entry name" value="GlmM_bact"/>
</dbReference>